<comment type="caution">
    <text evidence="4">The sequence shown here is derived from an EMBL/GenBank/DDBJ whole genome shotgun (WGS) entry which is preliminary data.</text>
</comment>
<dbReference type="SUPFAM" id="SSF48403">
    <property type="entry name" value="Ankyrin repeat"/>
    <property type="match status" value="2"/>
</dbReference>
<dbReference type="SUPFAM" id="SSF52540">
    <property type="entry name" value="P-loop containing nucleoside triphosphate hydrolases"/>
    <property type="match status" value="1"/>
</dbReference>
<dbReference type="PROSITE" id="PS50297">
    <property type="entry name" value="ANK_REP_REGION"/>
    <property type="match status" value="3"/>
</dbReference>
<reference evidence="4" key="1">
    <citation type="journal article" date="2021" name="Nat. Commun.">
        <title>Genetic determinants of endophytism in the Arabidopsis root mycobiome.</title>
        <authorList>
            <person name="Mesny F."/>
            <person name="Miyauchi S."/>
            <person name="Thiergart T."/>
            <person name="Pickel B."/>
            <person name="Atanasova L."/>
            <person name="Karlsson M."/>
            <person name="Huettel B."/>
            <person name="Barry K.W."/>
            <person name="Haridas S."/>
            <person name="Chen C."/>
            <person name="Bauer D."/>
            <person name="Andreopoulos W."/>
            <person name="Pangilinan J."/>
            <person name="LaButti K."/>
            <person name="Riley R."/>
            <person name="Lipzen A."/>
            <person name="Clum A."/>
            <person name="Drula E."/>
            <person name="Henrissat B."/>
            <person name="Kohler A."/>
            <person name="Grigoriev I.V."/>
            <person name="Martin F.M."/>
            <person name="Hacquard S."/>
        </authorList>
    </citation>
    <scope>NUCLEOTIDE SEQUENCE</scope>
    <source>
        <strain evidence="4">FSSC 5 MPI-SDFR-AT-0091</strain>
    </source>
</reference>
<dbReference type="InterPro" id="IPR056884">
    <property type="entry name" value="NPHP3-like_N"/>
</dbReference>
<dbReference type="Pfam" id="PF24883">
    <property type="entry name" value="NPHP3_N"/>
    <property type="match status" value="1"/>
</dbReference>
<organism evidence="4 5">
    <name type="scientific">Fusarium solani</name>
    <name type="common">Filamentous fungus</name>
    <dbReference type="NCBI Taxonomy" id="169388"/>
    <lineage>
        <taxon>Eukaryota</taxon>
        <taxon>Fungi</taxon>
        <taxon>Dikarya</taxon>
        <taxon>Ascomycota</taxon>
        <taxon>Pezizomycotina</taxon>
        <taxon>Sordariomycetes</taxon>
        <taxon>Hypocreomycetidae</taxon>
        <taxon>Hypocreales</taxon>
        <taxon>Nectriaceae</taxon>
        <taxon>Fusarium</taxon>
        <taxon>Fusarium solani species complex</taxon>
    </lineage>
</organism>
<dbReference type="InterPro" id="IPR027417">
    <property type="entry name" value="P-loop_NTPase"/>
</dbReference>
<protein>
    <recommendedName>
        <fullName evidence="3">Nephrocystin 3-like N-terminal domain-containing protein</fullName>
    </recommendedName>
</protein>
<dbReference type="OrthoDB" id="5086500at2759"/>
<feature type="repeat" description="ANK" evidence="2">
    <location>
        <begin position="1479"/>
        <end position="1511"/>
    </location>
</feature>
<evidence type="ECO:0000313" key="5">
    <source>
        <dbReference type="Proteomes" id="UP000736672"/>
    </source>
</evidence>
<keyword evidence="2" id="KW-0040">ANK repeat</keyword>
<dbReference type="Proteomes" id="UP000736672">
    <property type="component" value="Unassembled WGS sequence"/>
</dbReference>
<dbReference type="InterPro" id="IPR029058">
    <property type="entry name" value="AB_hydrolase_fold"/>
</dbReference>
<feature type="domain" description="Nephrocystin 3-like N-terminal" evidence="3">
    <location>
        <begin position="314"/>
        <end position="471"/>
    </location>
</feature>
<dbReference type="SMART" id="SM00248">
    <property type="entry name" value="ANK"/>
    <property type="match status" value="11"/>
</dbReference>
<name>A0A9P9GT48_FUSSL</name>
<keyword evidence="5" id="KW-1185">Reference proteome</keyword>
<dbReference type="EMBL" id="JAGTJS010000018">
    <property type="protein sequence ID" value="KAH7243984.1"/>
    <property type="molecule type" value="Genomic_DNA"/>
</dbReference>
<gene>
    <name evidence="4" type="ORF">B0J15DRAFT_528648</name>
</gene>
<dbReference type="SUPFAM" id="SSF53474">
    <property type="entry name" value="alpha/beta-Hydrolases"/>
    <property type="match status" value="1"/>
</dbReference>
<evidence type="ECO:0000256" key="1">
    <source>
        <dbReference type="ARBA" id="ARBA00022737"/>
    </source>
</evidence>
<dbReference type="Pfam" id="PF12796">
    <property type="entry name" value="Ank_2"/>
    <property type="match status" value="2"/>
</dbReference>
<evidence type="ECO:0000256" key="2">
    <source>
        <dbReference type="PROSITE-ProRule" id="PRU00023"/>
    </source>
</evidence>
<dbReference type="Gene3D" id="3.40.50.300">
    <property type="entry name" value="P-loop containing nucleotide triphosphate hydrolases"/>
    <property type="match status" value="1"/>
</dbReference>
<evidence type="ECO:0000313" key="4">
    <source>
        <dbReference type="EMBL" id="KAH7243984.1"/>
    </source>
</evidence>
<accession>A0A9P9GT48</accession>
<dbReference type="PANTHER" id="PTHR10039:SF14">
    <property type="entry name" value="NACHT DOMAIN-CONTAINING PROTEIN"/>
    <property type="match status" value="1"/>
</dbReference>
<proteinExistence type="predicted"/>
<evidence type="ECO:0000259" key="3">
    <source>
        <dbReference type="Pfam" id="PF24883"/>
    </source>
</evidence>
<sequence>MSDIGLMIFDPPGGNWGTWTATHGPCLVDIVMVHGLNGGRLSTWTKNIICWPRDLLYHHIPRARVMTFGYDASVIFSSDTSKIRDYSCQLLAQLRDKREAEQEIHRVLIFICHSLGGIVVKQALIIASIADEYRSISESTSGIVFFGTPHRGSSSATIGKLLSRVARFAGTRHYLMRSLEINEDGLQEIAENFTRIVPKYRIKSFYESDRLFGLKLIVPKYSATMGVSQEEPISMKGDHRKICRFSRDDPRFEAVWKAVQRLIPPQNTARPAVTRPSALFPEPKPIDTTRKFIESLPRHDDRGFLRLKEQPQAGSCDWIPAHANFQRWLVSEDAHVLHIVGEPGSGKSTAADWLFRNSSTWCPGRRCLIFSFQLGYETANASTAWGSLLFQLLEGDTSQSRWESESPRLIQALTYDNLGSFFESASSNSQEIYIIDGLDECDETVHEFLRSLGTVLENSRQSRPKFMLFSRHILLSQIDGLFKPHGTVLRIDMNAESIHVENVKKYIRNKVDKLCIRRDGLDELRDKIVKELDMRSSGVYLLASLTLESLTKSEATPAEVRRILGSLPDDLRSIYSDALEKVGPADQEKVAILLLWVVFAVRPLSDAELSAAIQFCRRTGSFATLEALDDQISRSILGTGGISELVGPIIKQSADKIVSIVHSSAREFIIGLAPDQSQNSSFPNSAWVWNSVGSFDGVESEKLSTRAARALSLHCQNLISFADSTGFLLSLVEPATDTCSPNQDAHATFAAFLRSPTGRTWMGVFWVLRDPSQQYREFSPLQFCCALGLVEAVKQLLPKGGYPSERLPDVQAVKSTQALASELLTAVDIAAMYGNVDVLETLCRDHRVPVDSDDLIPLTTYKRGGSVFGRTNWIHVEVWSPRNPAPGTKGEDVVRERAKAEEQLTRRYRPLHTATRYGHADAVEYLISRGANLLREDNVGKCAIEVAIDNEVEVAISLLLRHHEHALPKLLLRFIRRRQDRYLARILKLRPDLLVDGMQFRSHLGRYSGSVMHLTAAAGSENMFDALVDLGGQPDVKDSGGRQAIHYAVSAGRDAFVKYLLGQDPAARKLVDNFGRNPLHYAVLGANCAAPSWTLIGSRERTITTLIGQVSMDVSKLLVSSAIISLADSSDLSVVFPLTEDDVKKNDWVDDEPDGGDLDNDGFLKDVFPSAIKLILKDSPVQVGTCFLHKAFTSAYFPLHIALELSSNASETDDQGRTPLHAAATSRRVWDENHRALATRLRDINCRDTQGMTPLRRVVESSEIANADLINRFGLLVSLGADVNSADSSGETPITATAKYLLTAPHISHSSSDENVFPDGALTILLFNKGASTEAINDDILPHLVTALVKTRRTQDAANLLRALSPRQKQELLERGMSKVPGTAELVLMTHEMGWSVDDLSHMIPHLDLQDLNDLFAQTLLRKIQPIAELCLPLIQGNDWLDRPGARDYLVKAAQTGDKNTLDFFLDTMKGSVDVSDSRGQTILSHAAEKGRTEMTQSLLSRGASASIPDNEGRTAVYWAAREGKMEVIKALVEVKAPIKPMDVMVAKERGRNEVAKNLAWHLQARNENGPAGTL</sequence>
<keyword evidence="1" id="KW-0677">Repeat</keyword>
<dbReference type="PANTHER" id="PTHR10039">
    <property type="entry name" value="AMELOGENIN"/>
    <property type="match status" value="1"/>
</dbReference>
<dbReference type="InterPro" id="IPR002110">
    <property type="entry name" value="Ankyrin_rpt"/>
</dbReference>
<dbReference type="Gene3D" id="3.40.50.1820">
    <property type="entry name" value="alpha/beta hydrolase"/>
    <property type="match status" value="1"/>
</dbReference>
<feature type="repeat" description="ANK" evidence="2">
    <location>
        <begin position="906"/>
        <end position="938"/>
    </location>
</feature>
<dbReference type="Pfam" id="PF00023">
    <property type="entry name" value="Ank"/>
    <property type="match status" value="1"/>
</dbReference>
<dbReference type="PROSITE" id="PS50088">
    <property type="entry name" value="ANK_REPEAT"/>
    <property type="match status" value="3"/>
</dbReference>
<dbReference type="Gene3D" id="1.25.40.20">
    <property type="entry name" value="Ankyrin repeat-containing domain"/>
    <property type="match status" value="3"/>
</dbReference>
<dbReference type="InterPro" id="IPR036770">
    <property type="entry name" value="Ankyrin_rpt-contain_sf"/>
</dbReference>
<feature type="repeat" description="ANK" evidence="2">
    <location>
        <begin position="1512"/>
        <end position="1544"/>
    </location>
</feature>